<dbReference type="Pfam" id="PF05795">
    <property type="entry name" value="Plasmodium_Vir"/>
    <property type="match status" value="1"/>
</dbReference>
<dbReference type="Proteomes" id="UP000078546">
    <property type="component" value="Unassembled WGS sequence"/>
</dbReference>
<protein>
    <submittedName>
        <fullName evidence="2">PIR Superfamily Protein</fullName>
    </submittedName>
</protein>
<accession>A0A1A8XA92</accession>
<dbReference type="InterPro" id="IPR008780">
    <property type="entry name" value="Plasmodium_Vir"/>
</dbReference>
<keyword evidence="1" id="KW-1133">Transmembrane helix</keyword>
<feature type="transmembrane region" description="Helical" evidence="1">
    <location>
        <begin position="253"/>
        <end position="275"/>
    </location>
</feature>
<keyword evidence="1" id="KW-0812">Transmembrane</keyword>
<dbReference type="AlphaFoldDB" id="A0A1A8XA92"/>
<evidence type="ECO:0000313" key="2">
    <source>
        <dbReference type="EMBL" id="SBT02171.1"/>
    </source>
</evidence>
<evidence type="ECO:0000313" key="3">
    <source>
        <dbReference type="Proteomes" id="UP000078546"/>
    </source>
</evidence>
<reference evidence="3" key="1">
    <citation type="submission" date="2016-05" db="EMBL/GenBank/DDBJ databases">
        <authorList>
            <person name="Naeem Raeece"/>
        </authorList>
    </citation>
    <scope>NUCLEOTIDE SEQUENCE [LARGE SCALE GENOMIC DNA]</scope>
</reference>
<dbReference type="EMBL" id="FLQV01003154">
    <property type="protein sequence ID" value="SBT02171.1"/>
    <property type="molecule type" value="Genomic_DNA"/>
</dbReference>
<gene>
    <name evidence="2" type="ORF">POVCU1_073860</name>
</gene>
<organism evidence="2 3">
    <name type="scientific">Plasmodium ovale curtisi</name>
    <dbReference type="NCBI Taxonomy" id="864141"/>
    <lineage>
        <taxon>Eukaryota</taxon>
        <taxon>Sar</taxon>
        <taxon>Alveolata</taxon>
        <taxon>Apicomplexa</taxon>
        <taxon>Aconoidasida</taxon>
        <taxon>Haemosporida</taxon>
        <taxon>Plasmodiidae</taxon>
        <taxon>Plasmodium</taxon>
        <taxon>Plasmodium (Plasmodium)</taxon>
    </lineage>
</organism>
<keyword evidence="1" id="KW-0472">Membrane</keyword>
<sequence>MDFDDNNLNLPSDKCYNELDTKYVDDGNDEKCENLGKHSGKYTKAALLCMGLKGNLEKYDVLNIFGKMHHYKCKYLSMWAHDRLSKLNKAEKATIMSTLLGIWSKSTNFKKCGSSDFPAYVDDTDYVKEKSLYDYALNYEYLENICKNSDDIPCTRKLAEYITESKNLYNEVKSECEAGRNNPFQRSCYALNDIQKIYTTDELLKLECKHIENNLRSLRQRDDGRHGLQGEFTDTYPSGSLAPEVASSDSHKAIGTAVPILGVLSIGFILHKVYINKI</sequence>
<proteinExistence type="predicted"/>
<evidence type="ECO:0000256" key="1">
    <source>
        <dbReference type="SAM" id="Phobius"/>
    </source>
</evidence>
<name>A0A1A8XA92_PLAOA</name>